<dbReference type="InterPro" id="IPR024385">
    <property type="entry name" value="DUF3854"/>
</dbReference>
<keyword evidence="5" id="KW-0347">Helicase</keyword>
<evidence type="ECO:0000313" key="6">
    <source>
        <dbReference type="Proteomes" id="UP000001191"/>
    </source>
</evidence>
<sequence>MSITDNSNISDSIVVNHSTTSSGNTSPYISAEHLEEWVINSGVSENITRLNVRTLEDRQEIAQHLGWKKYSHLPGWWCSGINPRNGLAMGEMHGQWKPDKEMEFPQSNKLAKYLSSKAQHDAICLNTGNRHYWSDIIQDISISVFITEGCKKAGAGLTHGYPTLALCGVEMGLDHGELVSHLALFAKPGRCFYLCFDADIVRKTPVQKALLRLSKVLCKAGCTVQVVMWDESRGKGMDDFIVANGKQEFDIEIAKAQRVEQWSNHFKEEEQHGNGNKIKLPEHSLMAEIIAPQLNNLKFDCQVNQWIQYQNGYWTTVSKEVISQKIIRKIKDTYPSKGFSSGYPEGVIKFLLSELLCNDFVEPSNHLLPFKNGVLDLKTNKLILHSPNHYFRNIIDREHDHKATDWGEIEKWMDFVFENNPSQKHLLICWYAAVLRGMWKLHRFALIIGLGGTGKSTAMKLAIALIGKRFSHSLTITALNNNQFQTANIYDKRLVCINDADRYRGNLEILKNITGGDEINIEQKYERAFSAVYKGMVMITANNFVFSAHDSGLDRRMILFKFDRQLPNIDTIFLEKLTAQISGFTNYLLSIPEPEIVHTLLYKVDESGTRKQNDVEALLQTNSLADWLNNSYVYDPDNQVPIGVDKYNINQLYGDYCIYCHKTRSKPCSNKEFSPEIIRLGRGKLEKVKIRSGFMIRGLRRDDSGGLIESIIHQS</sequence>
<protein>
    <submittedName>
        <fullName evidence="5">Helicase superfamily 3</fullName>
    </submittedName>
</protein>
<dbReference type="EnsemblBacteria" id="ACC83242">
    <property type="protein sequence ID" value="ACC83242"/>
    <property type="gene ID" value="Npun_F4896"/>
</dbReference>
<evidence type="ECO:0000256" key="2">
    <source>
        <dbReference type="ARBA" id="ARBA00022801"/>
    </source>
</evidence>
<dbReference type="SUPFAM" id="SSF52540">
    <property type="entry name" value="P-loop containing nucleoside triphosphate hydrolases"/>
    <property type="match status" value="1"/>
</dbReference>
<dbReference type="InterPro" id="IPR045455">
    <property type="entry name" value="NrS-1_pol-like_helicase"/>
</dbReference>
<name>B2J090_NOSP7</name>
<dbReference type="PANTHER" id="PTHR35372:SF2">
    <property type="entry name" value="SF3 HELICASE DOMAIN-CONTAINING PROTEIN"/>
    <property type="match status" value="1"/>
</dbReference>
<dbReference type="CDD" id="cd01029">
    <property type="entry name" value="TOPRIM_primases"/>
    <property type="match status" value="1"/>
</dbReference>
<dbReference type="EMBL" id="CP001037">
    <property type="protein sequence ID" value="ACC83242.1"/>
    <property type="molecule type" value="Genomic_DNA"/>
</dbReference>
<keyword evidence="6" id="KW-1185">Reference proteome</keyword>
<dbReference type="PROSITE" id="PS51206">
    <property type="entry name" value="SF3_HELICASE_1"/>
    <property type="match status" value="1"/>
</dbReference>
<dbReference type="RefSeq" id="WP_012411198.1">
    <property type="nucleotide sequence ID" value="NC_010628.1"/>
</dbReference>
<reference evidence="6" key="1">
    <citation type="submission" date="2008-04" db="EMBL/GenBank/DDBJ databases">
        <title>Complete sequence of chromosome of Nostoc punctiforme ATCC 29133.</title>
        <authorList>
            <consortium name="US DOE Joint Genome Institute"/>
            <person name="Copeland A."/>
            <person name="Lucas S."/>
            <person name="Lapidus A."/>
            <person name="Glavina del Rio T."/>
            <person name="Dalin E."/>
            <person name="Tice H."/>
            <person name="Pitluck S."/>
            <person name="Chain P."/>
            <person name="Malfatti S."/>
            <person name="Shin M."/>
            <person name="Vergez L."/>
            <person name="Schmutz J."/>
            <person name="Larimer F."/>
            <person name="Land M."/>
            <person name="Hauser L."/>
            <person name="Kyrpides N."/>
            <person name="Kim E."/>
            <person name="Meeks J.C."/>
            <person name="Elhai J."/>
            <person name="Campbell E.L."/>
            <person name="Thiel T."/>
            <person name="Longmire J."/>
            <person name="Potts M."/>
            <person name="Atlas R."/>
        </authorList>
    </citation>
    <scope>NUCLEOTIDE SEQUENCE [LARGE SCALE GENOMIC DNA]</scope>
    <source>
        <strain evidence="6">ATCC 29133 / PCC 73102</strain>
    </source>
</reference>
<feature type="domain" description="SF3 helicase" evidence="4">
    <location>
        <begin position="419"/>
        <end position="575"/>
    </location>
</feature>
<dbReference type="PhylomeDB" id="B2J090"/>
<dbReference type="eggNOG" id="COG3378">
    <property type="taxonomic scope" value="Bacteria"/>
</dbReference>
<dbReference type="Gene3D" id="3.40.1360.10">
    <property type="match status" value="1"/>
</dbReference>
<dbReference type="KEGG" id="npu:Npun_F4896"/>
<dbReference type="HOGENOM" id="CLU_012156_0_0_3"/>
<dbReference type="PANTHER" id="PTHR35372">
    <property type="entry name" value="ATP BINDING PROTEIN-RELATED"/>
    <property type="match status" value="1"/>
</dbReference>
<dbReference type="InterPro" id="IPR027417">
    <property type="entry name" value="P-loop_NTPase"/>
</dbReference>
<dbReference type="Gene3D" id="3.40.50.300">
    <property type="entry name" value="P-loop containing nucleotide triphosphate hydrolases"/>
    <property type="match status" value="1"/>
</dbReference>
<evidence type="ECO:0000256" key="3">
    <source>
        <dbReference type="ARBA" id="ARBA00022840"/>
    </source>
</evidence>
<dbReference type="InterPro" id="IPR014015">
    <property type="entry name" value="Helicase_SF3_DNA-vir"/>
</dbReference>
<dbReference type="GO" id="GO:0016787">
    <property type="term" value="F:hydrolase activity"/>
    <property type="evidence" value="ECO:0007669"/>
    <property type="project" value="UniProtKB-KW"/>
</dbReference>
<evidence type="ECO:0000259" key="4">
    <source>
        <dbReference type="PROSITE" id="PS51206"/>
    </source>
</evidence>
<evidence type="ECO:0000313" key="5">
    <source>
        <dbReference type="EMBL" id="ACC83242.1"/>
    </source>
</evidence>
<keyword evidence="3" id="KW-0067">ATP-binding</keyword>
<keyword evidence="2" id="KW-0378">Hydrolase</keyword>
<dbReference type="Pfam" id="PF12965">
    <property type="entry name" value="DUF3854"/>
    <property type="match status" value="1"/>
</dbReference>
<gene>
    <name evidence="5" type="ordered locus">Npun_F4896</name>
</gene>
<dbReference type="Proteomes" id="UP000001191">
    <property type="component" value="Chromosome"/>
</dbReference>
<dbReference type="GO" id="GO:0004386">
    <property type="term" value="F:helicase activity"/>
    <property type="evidence" value="ECO:0007669"/>
    <property type="project" value="UniProtKB-KW"/>
</dbReference>
<dbReference type="Pfam" id="PF19263">
    <property type="entry name" value="DUF5906"/>
    <property type="match status" value="1"/>
</dbReference>
<dbReference type="InterPro" id="IPR051620">
    <property type="entry name" value="ORF904-like_C"/>
</dbReference>
<dbReference type="Pfam" id="PF08706">
    <property type="entry name" value="D5_N"/>
    <property type="match status" value="1"/>
</dbReference>
<evidence type="ECO:0000256" key="1">
    <source>
        <dbReference type="ARBA" id="ARBA00022741"/>
    </source>
</evidence>
<dbReference type="InterPro" id="IPR014818">
    <property type="entry name" value="Phage/plasmid_primase_P4_C"/>
</dbReference>
<dbReference type="InterPro" id="IPR034154">
    <property type="entry name" value="TOPRIM_DnaG/twinkle"/>
</dbReference>
<dbReference type="STRING" id="63737.Npun_F4896"/>
<organism evidence="5 6">
    <name type="scientific">Nostoc punctiforme (strain ATCC 29133 / PCC 73102)</name>
    <dbReference type="NCBI Taxonomy" id="63737"/>
    <lineage>
        <taxon>Bacteria</taxon>
        <taxon>Bacillati</taxon>
        <taxon>Cyanobacteriota</taxon>
        <taxon>Cyanophyceae</taxon>
        <taxon>Nostocales</taxon>
        <taxon>Nostocaceae</taxon>
        <taxon>Nostoc</taxon>
    </lineage>
</organism>
<dbReference type="eggNOG" id="COG0358">
    <property type="taxonomic scope" value="Bacteria"/>
</dbReference>
<accession>B2J090</accession>
<dbReference type="GO" id="GO:0005524">
    <property type="term" value="F:ATP binding"/>
    <property type="evidence" value="ECO:0007669"/>
    <property type="project" value="UniProtKB-KW"/>
</dbReference>
<proteinExistence type="predicted"/>
<dbReference type="AlphaFoldDB" id="B2J090"/>
<reference evidence="5 6" key="2">
    <citation type="journal article" date="2013" name="Plant Physiol.">
        <title>A Nostoc punctiforme Sugar Transporter Necessary to Establish a Cyanobacterium-Plant Symbiosis.</title>
        <authorList>
            <person name="Ekman M."/>
            <person name="Picossi S."/>
            <person name="Campbell E.L."/>
            <person name="Meeks J.C."/>
            <person name="Flores E."/>
        </authorList>
    </citation>
    <scope>NUCLEOTIDE SEQUENCE [LARGE SCALE GENOMIC DNA]</scope>
    <source>
        <strain evidence="6">ATCC 29133 / PCC 73102</strain>
    </source>
</reference>
<keyword evidence="1" id="KW-0547">Nucleotide-binding</keyword>